<gene>
    <name evidence="1" type="ORF">ROZALSC1DRAFT_25263</name>
</gene>
<feature type="non-terminal residue" evidence="1">
    <location>
        <position position="474"/>
    </location>
</feature>
<sequence>MFLEQLYNVLCMLPDSSLTGINNLLAKIPLVPRKDFIMSKVDEINDSIDLIKTQLSTLAVTAKPNKNEYLKMVIDVLNNVEMYVDRTDLYSDLSQRGISICLVLATKDILAPLHDGLDLKVNVLKDAHLVKNLSLVRQLRQFESLTVSFRHDYILNLIHLLELTPFAKSYLDTLPRNEITALYYKLRDNITEEAKIQDLGEPHVVRHLGGEFGEFEQFLKGFLQSKEECLSSKFLYSRVNKPYRIVDREKAMATTLALMFQRYISENDDIRHKNHIFAVYSTPGKYFTRLKLGMGKTLFLSHISQGGLTEYAQRPTSDLDDIMLEMGFSDYKRNPAYRKFLNFLESYVYLPISFNGDTAFEDENPEEALAQRILYSYFVDPKKLPYDSFQTTMKQLNMPDDYLTNVLNLIMQHSGRNNLFLLLDEVNKAEEKSIKILSLIAKHFLNKSNNMAIVSSLDSSPLKSFVAKSGRPTK</sequence>
<evidence type="ECO:0000313" key="1">
    <source>
        <dbReference type="EMBL" id="RKP16451.1"/>
    </source>
</evidence>
<name>A0A4P9YCX4_ROZAC</name>
<reference evidence="2" key="1">
    <citation type="journal article" date="2018" name="Nat. Microbiol.">
        <title>Leveraging single-cell genomics to expand the fungal tree of life.</title>
        <authorList>
            <person name="Ahrendt S.R."/>
            <person name="Quandt C.A."/>
            <person name="Ciobanu D."/>
            <person name="Clum A."/>
            <person name="Salamov A."/>
            <person name="Andreopoulos B."/>
            <person name="Cheng J.F."/>
            <person name="Woyke T."/>
            <person name="Pelin A."/>
            <person name="Henrissat B."/>
            <person name="Reynolds N.K."/>
            <person name="Benny G.L."/>
            <person name="Smith M.E."/>
            <person name="James T.Y."/>
            <person name="Grigoriev I.V."/>
        </authorList>
    </citation>
    <scope>NUCLEOTIDE SEQUENCE [LARGE SCALE GENOMIC DNA]</scope>
    <source>
        <strain evidence="2">CSF55</strain>
    </source>
</reference>
<dbReference type="Proteomes" id="UP000281549">
    <property type="component" value="Unassembled WGS sequence"/>
</dbReference>
<proteinExistence type="predicted"/>
<dbReference type="AlphaFoldDB" id="A0A4P9YCX4"/>
<dbReference type="EMBL" id="ML006535">
    <property type="protein sequence ID" value="RKP16451.1"/>
    <property type="molecule type" value="Genomic_DNA"/>
</dbReference>
<accession>A0A4P9YCX4</accession>
<protein>
    <submittedName>
        <fullName evidence="1">Uncharacterized protein</fullName>
    </submittedName>
</protein>
<evidence type="ECO:0000313" key="2">
    <source>
        <dbReference type="Proteomes" id="UP000281549"/>
    </source>
</evidence>
<organism evidence="1 2">
    <name type="scientific">Rozella allomycis (strain CSF55)</name>
    <dbReference type="NCBI Taxonomy" id="988480"/>
    <lineage>
        <taxon>Eukaryota</taxon>
        <taxon>Fungi</taxon>
        <taxon>Fungi incertae sedis</taxon>
        <taxon>Cryptomycota</taxon>
        <taxon>Cryptomycota incertae sedis</taxon>
        <taxon>Rozella</taxon>
    </lineage>
</organism>